<keyword evidence="4" id="KW-1185">Reference proteome</keyword>
<keyword evidence="1" id="KW-0472">Membrane</keyword>
<dbReference type="EMBL" id="JALLBG020000138">
    <property type="protein sequence ID" value="KAL3762225.1"/>
    <property type="molecule type" value="Genomic_DNA"/>
</dbReference>
<dbReference type="Proteomes" id="UP001530293">
    <property type="component" value="Unassembled WGS sequence"/>
</dbReference>
<dbReference type="PROSITE" id="PS51184">
    <property type="entry name" value="JMJC"/>
    <property type="match status" value="1"/>
</dbReference>
<dbReference type="Pfam" id="PF13621">
    <property type="entry name" value="Cupin_8"/>
    <property type="match status" value="1"/>
</dbReference>
<feature type="transmembrane region" description="Helical" evidence="1">
    <location>
        <begin position="39"/>
        <end position="58"/>
    </location>
</feature>
<accession>A0ABD3MNY4</accession>
<reference evidence="3 4" key="1">
    <citation type="submission" date="2024-10" db="EMBL/GenBank/DDBJ databases">
        <title>Updated reference genomes for cyclostephanoid diatoms.</title>
        <authorList>
            <person name="Roberts W.R."/>
            <person name="Alverson A.J."/>
        </authorList>
    </citation>
    <scope>NUCLEOTIDE SEQUENCE [LARGE SCALE GENOMIC DNA]</scope>
    <source>
        <strain evidence="3 4">AJA232-27</strain>
    </source>
</reference>
<dbReference type="InterPro" id="IPR003347">
    <property type="entry name" value="JmjC_dom"/>
</dbReference>
<gene>
    <name evidence="3" type="ORF">ACHAWU_004763</name>
</gene>
<sequence>MRMKVESSPTPRLHRSQPNASIWRRHQVGCLPRSWRSQVLVVAVLASLSLLFIGHLMYPVAPLFLPTSRSIDLCDSLSHHRVEASIATAAFVLATSLRTMIMTPLMILHDEERACSKSSGRLLTKIVHKMDAIIDGLERFSHNAWEDAARQSGILRGEDDYETSTRPVPEIDLHLLVPCNLELARIHLLGIRTTGYKDDNSGNAHGSKSTVDHDEPLIRTESSCSDSISSSIDSAALGICRLRDVITRNLLIEYAKLFYDDTFELATHPIILRNLWPSESFDEPSAFDDGTPCGSSPPRSRHMNRKLTPNAIMNDPQLSNLLLPNYFIDAANKTGYAALVPDVTPSQLTLSQFIEGILSGDHPNAKIGTQLIIERFPELRNEIIPQMLAKELFGWNTILEDYKTRFRNLFNSDEIGSWIMKLVPPMTYYPVFIASNQQSSDGSTHPRTDLHAEPIGNIASQLHGMRRWTLVPTMWSGLLRPTVSRHRGYFFSNIDPLVELPKRLNSLPFTHTCMTRRGDSVWIPPWMWHRVDYDGDDGAGHGANESTSKDNLSIGASIFHFYPTLYITNFPLFSLLIIPNMLKELFGFNIE</sequence>
<evidence type="ECO:0000313" key="4">
    <source>
        <dbReference type="Proteomes" id="UP001530293"/>
    </source>
</evidence>
<organism evidence="3 4">
    <name type="scientific">Discostella pseudostelligera</name>
    <dbReference type="NCBI Taxonomy" id="259834"/>
    <lineage>
        <taxon>Eukaryota</taxon>
        <taxon>Sar</taxon>
        <taxon>Stramenopiles</taxon>
        <taxon>Ochrophyta</taxon>
        <taxon>Bacillariophyta</taxon>
        <taxon>Coscinodiscophyceae</taxon>
        <taxon>Thalassiosirophycidae</taxon>
        <taxon>Stephanodiscales</taxon>
        <taxon>Stephanodiscaceae</taxon>
        <taxon>Discostella</taxon>
    </lineage>
</organism>
<dbReference type="SUPFAM" id="SSF51197">
    <property type="entry name" value="Clavaminate synthase-like"/>
    <property type="match status" value="1"/>
</dbReference>
<dbReference type="Gene3D" id="2.60.120.650">
    <property type="entry name" value="Cupin"/>
    <property type="match status" value="1"/>
</dbReference>
<keyword evidence="1" id="KW-1133">Transmembrane helix</keyword>
<evidence type="ECO:0000259" key="2">
    <source>
        <dbReference type="PROSITE" id="PS51184"/>
    </source>
</evidence>
<feature type="domain" description="JmjC" evidence="2">
    <location>
        <begin position="401"/>
        <end position="563"/>
    </location>
</feature>
<comment type="caution">
    <text evidence="3">The sequence shown here is derived from an EMBL/GenBank/DDBJ whole genome shotgun (WGS) entry which is preliminary data.</text>
</comment>
<keyword evidence="1" id="KW-0812">Transmembrane</keyword>
<evidence type="ECO:0000256" key="1">
    <source>
        <dbReference type="SAM" id="Phobius"/>
    </source>
</evidence>
<proteinExistence type="predicted"/>
<name>A0ABD3MNY4_9STRA</name>
<dbReference type="InterPro" id="IPR041667">
    <property type="entry name" value="Cupin_8"/>
</dbReference>
<evidence type="ECO:0000313" key="3">
    <source>
        <dbReference type="EMBL" id="KAL3762225.1"/>
    </source>
</evidence>
<dbReference type="AlphaFoldDB" id="A0ABD3MNY4"/>
<protein>
    <recommendedName>
        <fullName evidence="2">JmjC domain-containing protein</fullName>
    </recommendedName>
</protein>